<proteinExistence type="predicted"/>
<dbReference type="AlphaFoldDB" id="A0A1Y1Z142"/>
<feature type="compositionally biased region" description="Acidic residues" evidence="1">
    <location>
        <begin position="327"/>
        <end position="352"/>
    </location>
</feature>
<evidence type="ECO:0000313" key="3">
    <source>
        <dbReference type="Proteomes" id="UP000193144"/>
    </source>
</evidence>
<reference evidence="2 3" key="1">
    <citation type="submission" date="2016-07" db="EMBL/GenBank/DDBJ databases">
        <title>Pervasive Adenine N6-methylation of Active Genes in Fungi.</title>
        <authorList>
            <consortium name="DOE Joint Genome Institute"/>
            <person name="Mondo S.J."/>
            <person name="Dannebaum R.O."/>
            <person name="Kuo R.C."/>
            <person name="Labutti K."/>
            <person name="Haridas S."/>
            <person name="Kuo A."/>
            <person name="Salamov A."/>
            <person name="Ahrendt S.R."/>
            <person name="Lipzen A."/>
            <person name="Sullivan W."/>
            <person name="Andreopoulos W.B."/>
            <person name="Clum A."/>
            <person name="Lindquist E."/>
            <person name="Daum C."/>
            <person name="Ramamoorthy G.K."/>
            <person name="Gryganskyi A."/>
            <person name="Culley D."/>
            <person name="Magnuson J.K."/>
            <person name="James T.Y."/>
            <person name="O'Malley M.A."/>
            <person name="Stajich J.E."/>
            <person name="Spatafora J.W."/>
            <person name="Visel A."/>
            <person name="Grigoriev I.V."/>
        </authorList>
    </citation>
    <scope>NUCLEOTIDE SEQUENCE [LARGE SCALE GENOMIC DNA]</scope>
    <source>
        <strain evidence="2 3">CBS 115471</strain>
    </source>
</reference>
<sequence>MTAALETLHNNPSTDWRDLCVEINQKIESKLSPNNPFGKRFLKVKQDHDDVTLAYNQGRLSGRKAPILSQPEKGLLHSKKYAPRKGKAQVVNPVRTDGIGGYQVQITPSEQGESHFLRWFEDTGEEWTIGPVVFPKNIVPDTPDGRRFLYYVGGGLDIRNEDNASLGDRDPIPSGGSKDETLPISIIVLATVGQDDRNVFLHHWEDMTDISSQELMSHHEAPSFSHSLQGLYYGKLELNTPTALKRASQQTVASPMALGSLPNASEQGRAERLIASNALNAAFEILRSCTKKTETLILKVEGERKDSSRAVLTPGKEDTRPQGIIRDEDEPELEGDAEIELLDDVTDNEEDTVLGSRKRGGGQEDDEEDDEDAPKVKHAKLGEGKYPIAPKPPERLLATVKSFVVSHALAGIWKAGLSTLGRTRPREFLRTTARLSGASILVFAAEEHSRRNVVSSAPKKAGVEELKLAKLWEKSAGITADDCALGGGILGLLWALRRGEFPGVKGWHAGNFGWTVGFFVAPKLPSSNALYESVAQVRYIQQMNRDEALFALAQDQQFVSSLSTMGKWYLKWHASTPPVKSQHCTSPPRASPTFNARPPAPSFDGLDEDIAIFEANMRQAEIETEYALQKLAEREQKFYQLTLADSIKEQLRWELQLLSNVVGTLYIRKSQAEYFLQDAEGLCSQLHQKYSKSDQGWIPCPSPDLNPA</sequence>
<dbReference type="Proteomes" id="UP000193144">
    <property type="component" value="Unassembled WGS sequence"/>
</dbReference>
<feature type="region of interest" description="Disordered" evidence="1">
    <location>
        <begin position="303"/>
        <end position="377"/>
    </location>
</feature>
<dbReference type="OrthoDB" id="3790173at2759"/>
<dbReference type="EMBL" id="MCFA01000140">
    <property type="protein sequence ID" value="ORY04008.1"/>
    <property type="molecule type" value="Genomic_DNA"/>
</dbReference>
<gene>
    <name evidence="2" type="ORF">BCR34DRAFT_605007</name>
</gene>
<name>A0A1Y1Z142_9PLEO</name>
<protein>
    <submittedName>
        <fullName evidence="2">Uncharacterized protein</fullName>
    </submittedName>
</protein>
<feature type="region of interest" description="Disordered" evidence="1">
    <location>
        <begin position="580"/>
        <end position="599"/>
    </location>
</feature>
<evidence type="ECO:0000256" key="1">
    <source>
        <dbReference type="SAM" id="MobiDB-lite"/>
    </source>
</evidence>
<feature type="compositionally biased region" description="Acidic residues" evidence="1">
    <location>
        <begin position="363"/>
        <end position="372"/>
    </location>
</feature>
<accession>A0A1Y1Z142</accession>
<dbReference type="STRING" id="1231657.A0A1Y1Z142"/>
<keyword evidence="3" id="KW-1185">Reference proteome</keyword>
<organism evidence="2 3">
    <name type="scientific">Clohesyomyces aquaticus</name>
    <dbReference type="NCBI Taxonomy" id="1231657"/>
    <lineage>
        <taxon>Eukaryota</taxon>
        <taxon>Fungi</taxon>
        <taxon>Dikarya</taxon>
        <taxon>Ascomycota</taxon>
        <taxon>Pezizomycotina</taxon>
        <taxon>Dothideomycetes</taxon>
        <taxon>Pleosporomycetidae</taxon>
        <taxon>Pleosporales</taxon>
        <taxon>Lindgomycetaceae</taxon>
        <taxon>Clohesyomyces</taxon>
    </lineage>
</organism>
<evidence type="ECO:0000313" key="2">
    <source>
        <dbReference type="EMBL" id="ORY04008.1"/>
    </source>
</evidence>
<comment type="caution">
    <text evidence="2">The sequence shown here is derived from an EMBL/GenBank/DDBJ whole genome shotgun (WGS) entry which is preliminary data.</text>
</comment>